<dbReference type="GO" id="GO:0061512">
    <property type="term" value="P:protein localization to cilium"/>
    <property type="evidence" value="ECO:0007669"/>
    <property type="project" value="TreeGrafter"/>
</dbReference>
<proteinExistence type="inferred from homology"/>
<dbReference type="OrthoDB" id="309339at2759"/>
<dbReference type="RefSeq" id="XP_066924866.1">
    <property type="nucleotide sequence ID" value="XM_067068765.1"/>
</dbReference>
<keyword evidence="1" id="KW-0677">Repeat</keyword>
<dbReference type="SUPFAM" id="SSF48452">
    <property type="entry name" value="TPR-like"/>
    <property type="match status" value="2"/>
</dbReference>
<evidence type="ECO:0000256" key="1">
    <source>
        <dbReference type="ARBA" id="ARBA00022737"/>
    </source>
</evidence>
<evidence type="ECO:0008006" key="8">
    <source>
        <dbReference type="Google" id="ProtNLM"/>
    </source>
</evidence>
<dbReference type="GO" id="GO:0036064">
    <property type="term" value="C:ciliary basal body"/>
    <property type="evidence" value="ECO:0007669"/>
    <property type="project" value="TreeGrafter"/>
</dbReference>
<protein>
    <recommendedName>
        <fullName evidence="8">Bardet-Biedl syndrome 4 protein</fullName>
    </recommendedName>
</protein>
<dbReference type="GeneID" id="136812274"/>
<evidence type="ECO:0000256" key="4">
    <source>
        <dbReference type="PROSITE-ProRule" id="PRU00339"/>
    </source>
</evidence>
<dbReference type="Pfam" id="PF13181">
    <property type="entry name" value="TPR_8"/>
    <property type="match status" value="2"/>
</dbReference>
<organism evidence="6 7">
    <name type="scientific">Clytia hemisphaerica</name>
    <dbReference type="NCBI Taxonomy" id="252671"/>
    <lineage>
        <taxon>Eukaryota</taxon>
        <taxon>Metazoa</taxon>
        <taxon>Cnidaria</taxon>
        <taxon>Hydrozoa</taxon>
        <taxon>Hydroidolina</taxon>
        <taxon>Leptothecata</taxon>
        <taxon>Obeliida</taxon>
        <taxon>Clytiidae</taxon>
        <taxon>Clytia</taxon>
    </lineage>
</organism>
<name>A0A7M5UZU3_9CNID</name>
<feature type="repeat" description="TPR" evidence="4">
    <location>
        <begin position="231"/>
        <end position="264"/>
    </location>
</feature>
<dbReference type="InterPro" id="IPR011990">
    <property type="entry name" value="TPR-like_helical_dom_sf"/>
</dbReference>
<keyword evidence="2 4" id="KW-0802">TPR repeat</keyword>
<keyword evidence="7" id="KW-1185">Reference proteome</keyword>
<dbReference type="InterPro" id="IPR019734">
    <property type="entry name" value="TPR_rpt"/>
</dbReference>
<dbReference type="PANTHER" id="PTHR44186">
    <property type="match status" value="1"/>
</dbReference>
<dbReference type="Proteomes" id="UP000594262">
    <property type="component" value="Unplaced"/>
</dbReference>
<dbReference type="SMART" id="SM00028">
    <property type="entry name" value="TPR"/>
    <property type="match status" value="8"/>
</dbReference>
<dbReference type="PANTHER" id="PTHR44186:SF1">
    <property type="entry name" value="BARDET-BIEDL SYNDROME 4 PROTEIN"/>
    <property type="match status" value="1"/>
</dbReference>
<evidence type="ECO:0000313" key="6">
    <source>
        <dbReference type="EnsemblMetazoa" id="CLYHEMP006930.1"/>
    </source>
</evidence>
<dbReference type="Gene3D" id="1.25.40.10">
    <property type="entry name" value="Tetratricopeptide repeat domain"/>
    <property type="match status" value="2"/>
</dbReference>
<evidence type="ECO:0000256" key="2">
    <source>
        <dbReference type="ARBA" id="ARBA00022803"/>
    </source>
</evidence>
<dbReference type="AlphaFoldDB" id="A0A7M5UZU3"/>
<evidence type="ECO:0000313" key="7">
    <source>
        <dbReference type="Proteomes" id="UP000594262"/>
    </source>
</evidence>
<dbReference type="PROSITE" id="PS50005">
    <property type="entry name" value="TPR"/>
    <property type="match status" value="3"/>
</dbReference>
<comment type="similarity">
    <text evidence="3">Belongs to the BBS4 family.</text>
</comment>
<sequence length="495" mass="55117">MDEGVDGSPRRDMDQPQPPSAPPVDTSVSDLLKAAEEGGATQDNGGGDGVASADNVGGGVGVQPQINIATGVNKKPTEQKVSTRRPGRAPDIPVFERRNWLIHMHYVRKDYDTCKALIEESLMESHGTCEYALYVKALILREEGDIQQSLDVFQICVQYNSNNPDNLKQVARSLFLLGRHKASLQVYKEASKLSIDDWEIFHNQGVCLMYLKQFERAKELLRKALHTSRHDITYMMLGKCYLMENDLMGATEVFKKAIEFSPENVDLMTTLGVLYLQTGHNQRAFDQFGSSLTYEVTNVKAILAAGAMIQDKGDFEVALVKYRTAATQIPESPQLWNNVGMCFFGKKKYVAAISCLKHAAFLAPFEWTIMHNLGLVFLAMSQYASAFHYLSAAITLKPKIAKLFMLLAVALTYLDSMEDAQKAYEQAIQLNGDHMVHLNYAVFLNKISMQRAASQQLSMYKKKLEATQNIIDPEAKGVAARLEVALQVGEVHDAC</sequence>
<evidence type="ECO:0000256" key="3">
    <source>
        <dbReference type="ARBA" id="ARBA00023778"/>
    </source>
</evidence>
<accession>A0A7M5UZU3</accession>
<reference evidence="6" key="1">
    <citation type="submission" date="2021-01" db="UniProtKB">
        <authorList>
            <consortium name="EnsemblMetazoa"/>
        </authorList>
    </citation>
    <scope>IDENTIFICATION</scope>
</reference>
<dbReference type="EnsemblMetazoa" id="CLYHEMT006930.1">
    <property type="protein sequence ID" value="CLYHEMP006930.1"/>
    <property type="gene ID" value="CLYHEMG006930"/>
</dbReference>
<dbReference type="GO" id="GO:0060271">
    <property type="term" value="P:cilium assembly"/>
    <property type="evidence" value="ECO:0007669"/>
    <property type="project" value="TreeGrafter"/>
</dbReference>
<feature type="region of interest" description="Disordered" evidence="5">
    <location>
        <begin position="1"/>
        <end position="89"/>
    </location>
</feature>
<feature type="repeat" description="TPR" evidence="4">
    <location>
        <begin position="401"/>
        <end position="434"/>
    </location>
</feature>
<evidence type="ECO:0000256" key="5">
    <source>
        <dbReference type="SAM" id="MobiDB-lite"/>
    </source>
</evidence>
<feature type="repeat" description="TPR" evidence="4">
    <location>
        <begin position="367"/>
        <end position="400"/>
    </location>
</feature>